<keyword evidence="24" id="KW-1185">Reference proteome</keyword>
<dbReference type="GO" id="GO:0005524">
    <property type="term" value="F:ATP binding"/>
    <property type="evidence" value="ECO:0007669"/>
    <property type="project" value="UniProtKB-KW"/>
</dbReference>
<dbReference type="Gene3D" id="3.40.50.620">
    <property type="entry name" value="HUPs"/>
    <property type="match status" value="2"/>
</dbReference>
<keyword evidence="9 18" id="KW-0648">Protein biosynthesis</keyword>
<evidence type="ECO:0000256" key="12">
    <source>
        <dbReference type="ARBA" id="ARBA00023146"/>
    </source>
</evidence>
<evidence type="ECO:0000256" key="5">
    <source>
        <dbReference type="ARBA" id="ARBA00022490"/>
    </source>
</evidence>
<comment type="caution">
    <text evidence="23">The sequence shown here is derived from an EMBL/GenBank/DDBJ whole genome shotgun (WGS) entry which is preliminary data.</text>
</comment>
<keyword evidence="11" id="KW-0496">Mitochondrion</keyword>
<keyword evidence="19" id="KW-0175">Coiled coil</keyword>
<feature type="domain" description="Methionyl/Valyl/Leucyl/Isoleucyl-tRNA synthetase anticodon-binding" evidence="22">
    <location>
        <begin position="828"/>
        <end position="976"/>
    </location>
</feature>
<dbReference type="InterPro" id="IPR033705">
    <property type="entry name" value="Anticodon_Ia_Val"/>
</dbReference>
<evidence type="ECO:0000256" key="15">
    <source>
        <dbReference type="ARBA" id="ARBA00040837"/>
    </source>
</evidence>
<dbReference type="InterPro" id="IPR013155">
    <property type="entry name" value="M/V/L/I-tRNA-synth_anticd-bd"/>
</dbReference>
<dbReference type="VEuPathDB" id="VectorBase:HLOH_059132"/>
<comment type="subcellular location">
    <subcellularLocation>
        <location evidence="2">Cytoplasm</location>
    </subcellularLocation>
    <subcellularLocation>
        <location evidence="1">Mitochondrion</location>
    </subcellularLocation>
</comment>
<dbReference type="Pfam" id="PF08264">
    <property type="entry name" value="Anticodon_1"/>
    <property type="match status" value="1"/>
</dbReference>
<evidence type="ECO:0000256" key="1">
    <source>
        <dbReference type="ARBA" id="ARBA00004173"/>
    </source>
</evidence>
<evidence type="ECO:0000256" key="19">
    <source>
        <dbReference type="SAM" id="Coils"/>
    </source>
</evidence>
<keyword evidence="5" id="KW-0963">Cytoplasm</keyword>
<evidence type="ECO:0000256" key="2">
    <source>
        <dbReference type="ARBA" id="ARBA00004496"/>
    </source>
</evidence>
<protein>
    <recommendedName>
        <fullName evidence="13">Valine--tRNA ligase</fullName>
        <ecNumber evidence="4">6.1.1.9</ecNumber>
    </recommendedName>
    <alternativeName>
        <fullName evidence="15">Valine--tRNA ligase, mitochondrial</fullName>
    </alternativeName>
    <alternativeName>
        <fullName evidence="14">Valyl-tRNA synthetase</fullName>
    </alternativeName>
</protein>
<evidence type="ECO:0000259" key="21">
    <source>
        <dbReference type="Pfam" id="PF00133"/>
    </source>
</evidence>
<evidence type="ECO:0000256" key="3">
    <source>
        <dbReference type="ARBA" id="ARBA00005594"/>
    </source>
</evidence>
<dbReference type="FunFam" id="3.90.740.10:FF:000005">
    <property type="entry name" value="Valine--tRNA ligase, mitochondrial"/>
    <property type="match status" value="1"/>
</dbReference>
<keyword evidence="7 18" id="KW-0547">Nucleotide-binding</keyword>
<evidence type="ECO:0000313" key="24">
    <source>
        <dbReference type="Proteomes" id="UP000821853"/>
    </source>
</evidence>
<dbReference type="SUPFAM" id="SSF52374">
    <property type="entry name" value="Nucleotidylyl transferase"/>
    <property type="match status" value="1"/>
</dbReference>
<comment type="similarity">
    <text evidence="3 18">Belongs to the class-I aminoacyl-tRNA synthetase family.</text>
</comment>
<dbReference type="GO" id="GO:0005739">
    <property type="term" value="C:mitochondrion"/>
    <property type="evidence" value="ECO:0007669"/>
    <property type="project" value="UniProtKB-SubCell"/>
</dbReference>
<evidence type="ECO:0000259" key="22">
    <source>
        <dbReference type="Pfam" id="PF08264"/>
    </source>
</evidence>
<dbReference type="InterPro" id="IPR002300">
    <property type="entry name" value="aa-tRNA-synth_Ia"/>
</dbReference>
<dbReference type="Proteomes" id="UP000821853">
    <property type="component" value="Chromosome 1"/>
</dbReference>
<dbReference type="InterPro" id="IPR001412">
    <property type="entry name" value="aa-tRNA-synth_I_CS"/>
</dbReference>
<dbReference type="SUPFAM" id="SSF47323">
    <property type="entry name" value="Anticodon-binding domain of a subclass of class I aminoacyl-tRNA synthetases"/>
    <property type="match status" value="1"/>
</dbReference>
<dbReference type="InterPro" id="IPR002303">
    <property type="entry name" value="Valyl-tRNA_ligase"/>
</dbReference>
<evidence type="ECO:0000256" key="9">
    <source>
        <dbReference type="ARBA" id="ARBA00022917"/>
    </source>
</evidence>
<dbReference type="AlphaFoldDB" id="A0A9J6FAU0"/>
<evidence type="ECO:0000256" key="6">
    <source>
        <dbReference type="ARBA" id="ARBA00022598"/>
    </source>
</evidence>
<keyword evidence="8 18" id="KW-0067">ATP-binding</keyword>
<evidence type="ECO:0000256" key="4">
    <source>
        <dbReference type="ARBA" id="ARBA00013169"/>
    </source>
</evidence>
<dbReference type="FunFam" id="1.10.730.10:FF:000015">
    <property type="entry name" value="Valine--tRNA ligase"/>
    <property type="match status" value="1"/>
</dbReference>
<dbReference type="Gene3D" id="3.90.740.10">
    <property type="entry name" value="Valyl/Leucyl/Isoleucyl-tRNA synthetase, editing domain"/>
    <property type="match status" value="1"/>
</dbReference>
<dbReference type="InterPro" id="IPR037118">
    <property type="entry name" value="Val-tRNA_synth_C_sf"/>
</dbReference>
<evidence type="ECO:0000256" key="17">
    <source>
        <dbReference type="ARBA" id="ARBA00047552"/>
    </source>
</evidence>
<name>A0A9J6FAU0_HAELO</name>
<feature type="coiled-coil region" evidence="19">
    <location>
        <begin position="1046"/>
        <end position="1073"/>
    </location>
</feature>
<dbReference type="HAMAP" id="MF_02004">
    <property type="entry name" value="Val_tRNA_synth_type1"/>
    <property type="match status" value="1"/>
</dbReference>
<evidence type="ECO:0000256" key="13">
    <source>
        <dbReference type="ARBA" id="ARBA00024407"/>
    </source>
</evidence>
<keyword evidence="10" id="KW-0809">Transit peptide</keyword>
<dbReference type="PRINTS" id="PR00986">
    <property type="entry name" value="TRNASYNTHVAL"/>
</dbReference>
<dbReference type="NCBIfam" id="TIGR00422">
    <property type="entry name" value="valS"/>
    <property type="match status" value="1"/>
</dbReference>
<feature type="region of interest" description="Disordered" evidence="20">
    <location>
        <begin position="1"/>
        <end position="58"/>
    </location>
</feature>
<dbReference type="CDD" id="cd07962">
    <property type="entry name" value="Anticodon_Ia_Val"/>
    <property type="match status" value="1"/>
</dbReference>
<dbReference type="NCBIfam" id="NF004349">
    <property type="entry name" value="PRK05729.1"/>
    <property type="match status" value="1"/>
</dbReference>
<feature type="compositionally biased region" description="Basic and acidic residues" evidence="20">
    <location>
        <begin position="46"/>
        <end position="58"/>
    </location>
</feature>
<dbReference type="Gene3D" id="2.170.220.10">
    <property type="match status" value="1"/>
</dbReference>
<dbReference type="Gene3D" id="1.10.287.380">
    <property type="entry name" value="Valyl-tRNA synthetase, C-terminal domain"/>
    <property type="match status" value="1"/>
</dbReference>
<dbReference type="PROSITE" id="PS00178">
    <property type="entry name" value="AA_TRNA_LIGASE_I"/>
    <property type="match status" value="1"/>
</dbReference>
<dbReference type="CDD" id="cd00817">
    <property type="entry name" value="ValRS_core"/>
    <property type="match status" value="1"/>
</dbReference>
<dbReference type="GO" id="GO:0006438">
    <property type="term" value="P:valyl-tRNA aminoacylation"/>
    <property type="evidence" value="ECO:0007669"/>
    <property type="project" value="InterPro"/>
</dbReference>
<feature type="compositionally biased region" description="Basic and acidic residues" evidence="20">
    <location>
        <begin position="20"/>
        <end position="39"/>
    </location>
</feature>
<evidence type="ECO:0000256" key="18">
    <source>
        <dbReference type="RuleBase" id="RU363035"/>
    </source>
</evidence>
<dbReference type="GO" id="GO:0004832">
    <property type="term" value="F:valine-tRNA ligase activity"/>
    <property type="evidence" value="ECO:0007669"/>
    <property type="project" value="UniProtKB-EC"/>
</dbReference>
<dbReference type="FunFam" id="3.40.50.620:FF:000078">
    <property type="entry name" value="Valine--tRNA ligase, mitochondrial"/>
    <property type="match status" value="1"/>
</dbReference>
<dbReference type="GO" id="GO:0005829">
    <property type="term" value="C:cytosol"/>
    <property type="evidence" value="ECO:0007669"/>
    <property type="project" value="TreeGrafter"/>
</dbReference>
<dbReference type="PANTHER" id="PTHR11946:SF71">
    <property type="entry name" value="VALINE--TRNA LIGASE, MITOCHONDRIAL"/>
    <property type="match status" value="1"/>
</dbReference>
<dbReference type="SUPFAM" id="SSF50677">
    <property type="entry name" value="ValRS/IleRS/LeuRS editing domain"/>
    <property type="match status" value="1"/>
</dbReference>
<dbReference type="Gene3D" id="1.10.730.10">
    <property type="entry name" value="Isoleucyl-tRNA Synthetase, Domain 1"/>
    <property type="match status" value="1"/>
</dbReference>
<evidence type="ECO:0000256" key="14">
    <source>
        <dbReference type="ARBA" id="ARBA00029936"/>
    </source>
</evidence>
<dbReference type="EMBL" id="JABSTR010000001">
    <property type="protein sequence ID" value="KAH9360061.1"/>
    <property type="molecule type" value="Genomic_DNA"/>
</dbReference>
<feature type="domain" description="Aminoacyl-tRNA synthetase class Ia" evidence="21">
    <location>
        <begin position="172"/>
        <end position="784"/>
    </location>
</feature>
<sequence>MPQDENAVGQGDVQKSAVQLKKEAKKKEKLEKFKQKQEKLQTTQPKTDKKPKEKKEKEVITYDKPTAFGEKKGKYTSGPMPDAYSPRYVEAAWYAWWEKSHFFKPEYGEKVLVNLLIVCREAFFWNTGQPWLLFLRSIESAVVIFVTVEQALKREWGGLFLRRTQGRDPRAENPRGRFVMVIPPPNVTGSLHLGHALTSAVEDALTRWHRMKGRTTLWNPGCDHAGIATQVVVEKKLWRETGKTRHDLGRDAFVREVWKWKQEKGDRIYEQLRMMGCSADFDRATFTMDPKMSRAVTEAFVRLHDEGLIYRSHRLVNWSCTLRSAISDIEVDKKELAGRTLLPVPGYKDRVEFGVLVSFAYLLEGDSGEEVVVATTRIETMLGDSAVAVHPQDPRYSHLHGKYVVHPFCDRRLPIVCDQFVDMQFGTGAVKITPAHDHNDYEVGQRHNLPFITVIDDDGNISPGCGEFSGMRRFDARKAVLEALKKRGLYRDTRDNPMVVPVCSRSKDIVEPLPKVQWFLNLNDMAAQAVQAVKDGSLQLVPEHHVKIWNYFLENIRDWCISRQLWWGHRIPAYYVTIQGKPPAGLSDNECWVSGRTEDEAREKAATKFAVPKEQVELAPSITRPVRYEDVLDTWFSSALFPFSIFGWPDKTADLEAFYPGTLLETGHDILFFWVAKMVMLGTKLMGQLPFTQVLLHSIVRDAHGRKMSKSLGNVIDPVDVIHGISLEELSAKLRDSNLDPAEVAKAEQGQRADYPRGIPECGTDAMRFALCAYMSQGRDINLDINRVEGYRHFCNKIWNATRFALMSLGDSPVAPWEGTRVPEGPMDRWILSRLSAAAELCNAGFVSYDFPQVTTAIYNFWLYELCDVYLESLKPVFQGSDAEARRSSSQVLVTCLHAGLRLLHPFMPFLTEELYQRLPLRPREGAPPTICLEAYPEPDEFPARSEGLEKEVSFMQELVHKVRSLRADYGLTKAKVHLYVQCSNPGHRETVGLLRAVIGGLTSSSEVELLEAGAPVPAGCAVTTVSDSCQAYLLLQGVVDPAKETERLSQKQEKLEAQLAKLRAAMGVAEYETKVPAEVRAANEDKVRQTEGELERIVQSISTLKCIH</sequence>
<keyword evidence="6 18" id="KW-0436">Ligase</keyword>
<evidence type="ECO:0000256" key="7">
    <source>
        <dbReference type="ARBA" id="ARBA00022741"/>
    </source>
</evidence>
<dbReference type="InterPro" id="IPR009008">
    <property type="entry name" value="Val/Leu/Ile-tRNA-synth_edit"/>
</dbReference>
<evidence type="ECO:0000256" key="16">
    <source>
        <dbReference type="ARBA" id="ARBA00043854"/>
    </source>
</evidence>
<reference evidence="23 24" key="1">
    <citation type="journal article" date="2020" name="Cell">
        <title>Large-Scale Comparative Analyses of Tick Genomes Elucidate Their Genetic Diversity and Vector Capacities.</title>
        <authorList>
            <consortium name="Tick Genome and Microbiome Consortium (TIGMIC)"/>
            <person name="Jia N."/>
            <person name="Wang J."/>
            <person name="Shi W."/>
            <person name="Du L."/>
            <person name="Sun Y."/>
            <person name="Zhan W."/>
            <person name="Jiang J.F."/>
            <person name="Wang Q."/>
            <person name="Zhang B."/>
            <person name="Ji P."/>
            <person name="Bell-Sakyi L."/>
            <person name="Cui X.M."/>
            <person name="Yuan T.T."/>
            <person name="Jiang B.G."/>
            <person name="Yang W.F."/>
            <person name="Lam T.T."/>
            <person name="Chang Q.C."/>
            <person name="Ding S.J."/>
            <person name="Wang X.J."/>
            <person name="Zhu J.G."/>
            <person name="Ruan X.D."/>
            <person name="Zhao L."/>
            <person name="Wei J.T."/>
            <person name="Ye R.Z."/>
            <person name="Que T.C."/>
            <person name="Du C.H."/>
            <person name="Zhou Y.H."/>
            <person name="Cheng J.X."/>
            <person name="Dai P.F."/>
            <person name="Guo W.B."/>
            <person name="Han X.H."/>
            <person name="Huang E.J."/>
            <person name="Li L.F."/>
            <person name="Wei W."/>
            <person name="Gao Y.C."/>
            <person name="Liu J.Z."/>
            <person name="Shao H.Z."/>
            <person name="Wang X."/>
            <person name="Wang C.C."/>
            <person name="Yang T.C."/>
            <person name="Huo Q.B."/>
            <person name="Li W."/>
            <person name="Chen H.Y."/>
            <person name="Chen S.E."/>
            <person name="Zhou L.G."/>
            <person name="Ni X.B."/>
            <person name="Tian J.H."/>
            <person name="Sheng Y."/>
            <person name="Liu T."/>
            <person name="Pan Y.S."/>
            <person name="Xia L.Y."/>
            <person name="Li J."/>
            <person name="Zhao F."/>
            <person name="Cao W.C."/>
        </authorList>
    </citation>
    <scope>NUCLEOTIDE SEQUENCE [LARGE SCALE GENOMIC DNA]</scope>
    <source>
        <strain evidence="23">HaeL-2018</strain>
    </source>
</reference>
<comment type="catalytic activity">
    <reaction evidence="17">
        <text>tRNA(Val) + L-valine + ATP = L-valyl-tRNA(Val) + AMP + diphosphate</text>
        <dbReference type="Rhea" id="RHEA:10704"/>
        <dbReference type="Rhea" id="RHEA-COMP:9672"/>
        <dbReference type="Rhea" id="RHEA-COMP:9708"/>
        <dbReference type="ChEBI" id="CHEBI:30616"/>
        <dbReference type="ChEBI" id="CHEBI:33019"/>
        <dbReference type="ChEBI" id="CHEBI:57762"/>
        <dbReference type="ChEBI" id="CHEBI:78442"/>
        <dbReference type="ChEBI" id="CHEBI:78537"/>
        <dbReference type="ChEBI" id="CHEBI:456215"/>
        <dbReference type="EC" id="6.1.1.9"/>
    </reaction>
</comment>
<evidence type="ECO:0000256" key="20">
    <source>
        <dbReference type="SAM" id="MobiDB-lite"/>
    </source>
</evidence>
<dbReference type="GO" id="GO:0002161">
    <property type="term" value="F:aminoacyl-tRNA deacylase activity"/>
    <property type="evidence" value="ECO:0007669"/>
    <property type="project" value="InterPro"/>
</dbReference>
<dbReference type="InterPro" id="IPR014729">
    <property type="entry name" value="Rossmann-like_a/b/a_fold"/>
</dbReference>
<evidence type="ECO:0000256" key="10">
    <source>
        <dbReference type="ARBA" id="ARBA00022946"/>
    </source>
</evidence>
<dbReference type="Pfam" id="PF00133">
    <property type="entry name" value="tRNA-synt_1"/>
    <property type="match status" value="1"/>
</dbReference>
<organism evidence="23 24">
    <name type="scientific">Haemaphysalis longicornis</name>
    <name type="common">Bush tick</name>
    <dbReference type="NCBI Taxonomy" id="44386"/>
    <lineage>
        <taxon>Eukaryota</taxon>
        <taxon>Metazoa</taxon>
        <taxon>Ecdysozoa</taxon>
        <taxon>Arthropoda</taxon>
        <taxon>Chelicerata</taxon>
        <taxon>Arachnida</taxon>
        <taxon>Acari</taxon>
        <taxon>Parasitiformes</taxon>
        <taxon>Ixodida</taxon>
        <taxon>Ixodoidea</taxon>
        <taxon>Ixodidae</taxon>
        <taxon>Haemaphysalinae</taxon>
        <taxon>Haemaphysalis</taxon>
    </lineage>
</organism>
<comment type="function">
    <text evidence="16">Catalyzes the attachment of valine to tRNA(Val) in a two-step reaction: valine is first activated by ATP to form Val-AMP and then transferred to the acceptor end of tRNA(Val).</text>
</comment>
<dbReference type="OMA" id="LDTWMDS"/>
<evidence type="ECO:0000256" key="8">
    <source>
        <dbReference type="ARBA" id="ARBA00022840"/>
    </source>
</evidence>
<dbReference type="InterPro" id="IPR009080">
    <property type="entry name" value="tRNAsynth_Ia_anticodon-bd"/>
</dbReference>
<keyword evidence="12 18" id="KW-0030">Aminoacyl-tRNA synthetase</keyword>
<dbReference type="FunFam" id="3.40.50.620:FF:000020">
    <property type="entry name" value="Valine--tRNA ligase, mitochondrial"/>
    <property type="match status" value="1"/>
</dbReference>
<gene>
    <name evidence="23" type="ORF">HPB48_020279</name>
</gene>
<evidence type="ECO:0000313" key="23">
    <source>
        <dbReference type="EMBL" id="KAH9360061.1"/>
    </source>
</evidence>
<accession>A0A9J6FAU0</accession>
<dbReference type="PANTHER" id="PTHR11946">
    <property type="entry name" value="VALYL-TRNA SYNTHETASES"/>
    <property type="match status" value="1"/>
</dbReference>
<dbReference type="OrthoDB" id="629407at2759"/>
<evidence type="ECO:0000256" key="11">
    <source>
        <dbReference type="ARBA" id="ARBA00023128"/>
    </source>
</evidence>
<dbReference type="EC" id="6.1.1.9" evidence="4"/>
<proteinExistence type="inferred from homology"/>